<dbReference type="EMBL" id="JAINUF010000004">
    <property type="protein sequence ID" value="KAJ8365520.1"/>
    <property type="molecule type" value="Genomic_DNA"/>
</dbReference>
<name>A0A9Q1FTM8_SYNKA</name>
<feature type="region of interest" description="Disordered" evidence="1">
    <location>
        <begin position="60"/>
        <end position="96"/>
    </location>
</feature>
<protein>
    <submittedName>
        <fullName evidence="2">Uncharacterized protein</fullName>
    </submittedName>
</protein>
<evidence type="ECO:0000256" key="1">
    <source>
        <dbReference type="SAM" id="MobiDB-lite"/>
    </source>
</evidence>
<keyword evidence="3" id="KW-1185">Reference proteome</keyword>
<evidence type="ECO:0000313" key="3">
    <source>
        <dbReference type="Proteomes" id="UP001152622"/>
    </source>
</evidence>
<evidence type="ECO:0000313" key="2">
    <source>
        <dbReference type="EMBL" id="KAJ8365520.1"/>
    </source>
</evidence>
<accession>A0A9Q1FTM8</accession>
<dbReference type="Proteomes" id="UP001152622">
    <property type="component" value="Chromosome 4"/>
</dbReference>
<dbReference type="OrthoDB" id="5951731at2759"/>
<reference evidence="2" key="1">
    <citation type="journal article" date="2023" name="Science">
        <title>Genome structures resolve the early diversification of teleost fishes.</title>
        <authorList>
            <person name="Parey E."/>
            <person name="Louis A."/>
            <person name="Montfort J."/>
            <person name="Bouchez O."/>
            <person name="Roques C."/>
            <person name="Iampietro C."/>
            <person name="Lluch J."/>
            <person name="Castinel A."/>
            <person name="Donnadieu C."/>
            <person name="Desvignes T."/>
            <person name="Floi Bucao C."/>
            <person name="Jouanno E."/>
            <person name="Wen M."/>
            <person name="Mejri S."/>
            <person name="Dirks R."/>
            <person name="Jansen H."/>
            <person name="Henkel C."/>
            <person name="Chen W.J."/>
            <person name="Zahm M."/>
            <person name="Cabau C."/>
            <person name="Klopp C."/>
            <person name="Thompson A.W."/>
            <person name="Robinson-Rechavi M."/>
            <person name="Braasch I."/>
            <person name="Lecointre G."/>
            <person name="Bobe J."/>
            <person name="Postlethwait J.H."/>
            <person name="Berthelot C."/>
            <person name="Roest Crollius H."/>
            <person name="Guiguen Y."/>
        </authorList>
    </citation>
    <scope>NUCLEOTIDE SEQUENCE</scope>
    <source>
        <strain evidence="2">WJC10195</strain>
    </source>
</reference>
<dbReference type="AlphaFoldDB" id="A0A9Q1FTM8"/>
<comment type="caution">
    <text evidence="2">The sequence shown here is derived from an EMBL/GenBank/DDBJ whole genome shotgun (WGS) entry which is preliminary data.</text>
</comment>
<organism evidence="2 3">
    <name type="scientific">Synaphobranchus kaupii</name>
    <name type="common">Kaup's arrowtooth eel</name>
    <dbReference type="NCBI Taxonomy" id="118154"/>
    <lineage>
        <taxon>Eukaryota</taxon>
        <taxon>Metazoa</taxon>
        <taxon>Chordata</taxon>
        <taxon>Craniata</taxon>
        <taxon>Vertebrata</taxon>
        <taxon>Euteleostomi</taxon>
        <taxon>Actinopterygii</taxon>
        <taxon>Neopterygii</taxon>
        <taxon>Teleostei</taxon>
        <taxon>Anguilliformes</taxon>
        <taxon>Synaphobranchidae</taxon>
        <taxon>Synaphobranchus</taxon>
    </lineage>
</organism>
<sequence>MDCAQIKQQLFGQASLGISLQSGTSTFANPGNMTTRRWNENFAFLTVLYVLSLTVKCSGDNELPNSSEGNGLDPPEQQSTTGKLERHETTVPYLLSGGERRPATLLRSMSHPASVKLLIEAENEQLVLALEKNEPRGRRSCFSTTDEQFKDNNV</sequence>
<gene>
    <name evidence="2" type="ORF">SKAU_G00143510</name>
</gene>
<proteinExistence type="predicted"/>